<evidence type="ECO:0000256" key="1">
    <source>
        <dbReference type="SAM" id="MobiDB-lite"/>
    </source>
</evidence>
<accession>A0A6P8LHJ4</accession>
<dbReference type="AlphaFoldDB" id="A0A6P8LHJ4"/>
<sequence>MTMQVPHPTSKRSVAPRRDRPQRENKEAQLLIFIRTLDSAKLEFTSLIPENNIKSDWNRLNVESHASSTNSRLFQTNSCGSSLCRYLKNFYIDSNFRTGSKIQVREAAWFNFSNSRLNYEGQSCRVESRRKIFAEFYYEKPFSYENLFKSIG</sequence>
<reference evidence="3" key="1">
    <citation type="submission" date="2025-08" db="UniProtKB">
        <authorList>
            <consortium name="RefSeq"/>
        </authorList>
    </citation>
    <scope>IDENTIFICATION</scope>
</reference>
<proteinExistence type="predicted"/>
<organism evidence="2 3">
    <name type="scientific">Bombus impatiens</name>
    <name type="common">Bumblebee</name>
    <dbReference type="NCBI Taxonomy" id="132113"/>
    <lineage>
        <taxon>Eukaryota</taxon>
        <taxon>Metazoa</taxon>
        <taxon>Ecdysozoa</taxon>
        <taxon>Arthropoda</taxon>
        <taxon>Hexapoda</taxon>
        <taxon>Insecta</taxon>
        <taxon>Pterygota</taxon>
        <taxon>Neoptera</taxon>
        <taxon>Endopterygota</taxon>
        <taxon>Hymenoptera</taxon>
        <taxon>Apocrita</taxon>
        <taxon>Aculeata</taxon>
        <taxon>Apoidea</taxon>
        <taxon>Anthophila</taxon>
        <taxon>Apidae</taxon>
        <taxon>Bombus</taxon>
        <taxon>Pyrobombus</taxon>
    </lineage>
</organism>
<dbReference type="OrthoDB" id="10483784at2759"/>
<keyword evidence="2" id="KW-1185">Reference proteome</keyword>
<dbReference type="GeneID" id="117152037"/>
<evidence type="ECO:0000313" key="3">
    <source>
        <dbReference type="RefSeq" id="XP_033178247.1"/>
    </source>
</evidence>
<dbReference type="RefSeq" id="XP_033178247.1">
    <property type="nucleotide sequence ID" value="XM_033322356.1"/>
</dbReference>
<name>A0A6P8LHJ4_BOMIM</name>
<feature type="compositionally biased region" description="Basic and acidic residues" evidence="1">
    <location>
        <begin position="16"/>
        <end position="25"/>
    </location>
</feature>
<gene>
    <name evidence="3" type="primary">LOC117152037</name>
</gene>
<feature type="region of interest" description="Disordered" evidence="1">
    <location>
        <begin position="1"/>
        <end position="25"/>
    </location>
</feature>
<evidence type="ECO:0000313" key="2">
    <source>
        <dbReference type="Proteomes" id="UP000515180"/>
    </source>
</evidence>
<protein>
    <submittedName>
        <fullName evidence="3">Uncharacterized protein LOC117152037 isoform X1</fullName>
    </submittedName>
</protein>
<dbReference type="Proteomes" id="UP000515180">
    <property type="component" value="Unplaced"/>
</dbReference>